<evidence type="ECO:0000256" key="4">
    <source>
        <dbReference type="ARBA" id="ARBA00022679"/>
    </source>
</evidence>
<keyword evidence="3" id="KW-0597">Phosphoprotein</keyword>
<keyword evidence="7" id="KW-0067">ATP-binding</keyword>
<feature type="domain" description="Histidine kinase/HSP90-like ATPase" evidence="8">
    <location>
        <begin position="112"/>
        <end position="199"/>
    </location>
</feature>
<dbReference type="SUPFAM" id="SSF55874">
    <property type="entry name" value="ATPase domain of HSP90 chaperone/DNA topoisomerase II/histidine kinase"/>
    <property type="match status" value="1"/>
</dbReference>
<reference evidence="9" key="1">
    <citation type="journal article" date="2014" name="Int. J. Syst. Evol. Microbiol.">
        <title>Complete genome sequence of Corynebacterium casei LMG S-19264T (=DSM 44701T), isolated from a smear-ripened cheese.</title>
        <authorList>
            <consortium name="US DOE Joint Genome Institute (JGI-PGF)"/>
            <person name="Walter F."/>
            <person name="Albersmeier A."/>
            <person name="Kalinowski J."/>
            <person name="Ruckert C."/>
        </authorList>
    </citation>
    <scope>NUCLEOTIDE SEQUENCE</scope>
    <source>
        <strain evidence="9">CGMCC 1.15330</strain>
    </source>
</reference>
<protein>
    <recommendedName>
        <fullName evidence="2">histidine kinase</fullName>
        <ecNumber evidence="2">2.7.13.3</ecNumber>
    </recommendedName>
</protein>
<evidence type="ECO:0000256" key="3">
    <source>
        <dbReference type="ARBA" id="ARBA00022553"/>
    </source>
</evidence>
<dbReference type="PANTHER" id="PTHR41523:SF8">
    <property type="entry name" value="ETHYLENE RESPONSE SENSOR PROTEIN"/>
    <property type="match status" value="1"/>
</dbReference>
<evidence type="ECO:0000256" key="5">
    <source>
        <dbReference type="ARBA" id="ARBA00022741"/>
    </source>
</evidence>
<dbReference type="GO" id="GO:0005524">
    <property type="term" value="F:ATP binding"/>
    <property type="evidence" value="ECO:0007669"/>
    <property type="project" value="UniProtKB-KW"/>
</dbReference>
<evidence type="ECO:0000313" key="9">
    <source>
        <dbReference type="EMBL" id="GGB39678.1"/>
    </source>
</evidence>
<evidence type="ECO:0000256" key="7">
    <source>
        <dbReference type="ARBA" id="ARBA00022840"/>
    </source>
</evidence>
<evidence type="ECO:0000256" key="2">
    <source>
        <dbReference type="ARBA" id="ARBA00012438"/>
    </source>
</evidence>
<keyword evidence="6" id="KW-0418">Kinase</keyword>
<dbReference type="RefSeq" id="WP_188659946.1">
    <property type="nucleotide sequence ID" value="NZ_BMIH01000004.1"/>
</dbReference>
<dbReference type="Pfam" id="PF02518">
    <property type="entry name" value="HATPase_c"/>
    <property type="match status" value="1"/>
</dbReference>
<organism evidence="9 10">
    <name type="scientific">Sphingomonas metalli</name>
    <dbReference type="NCBI Taxonomy" id="1779358"/>
    <lineage>
        <taxon>Bacteria</taxon>
        <taxon>Pseudomonadati</taxon>
        <taxon>Pseudomonadota</taxon>
        <taxon>Alphaproteobacteria</taxon>
        <taxon>Sphingomonadales</taxon>
        <taxon>Sphingomonadaceae</taxon>
        <taxon>Sphingomonas</taxon>
    </lineage>
</organism>
<keyword evidence="4" id="KW-0808">Transferase</keyword>
<accession>A0A916WWK6</accession>
<dbReference type="AlphaFoldDB" id="A0A916WWK6"/>
<dbReference type="Gene3D" id="3.30.565.10">
    <property type="entry name" value="Histidine kinase-like ATPase, C-terminal domain"/>
    <property type="match status" value="1"/>
</dbReference>
<dbReference type="PANTHER" id="PTHR41523">
    <property type="entry name" value="TWO-COMPONENT SYSTEM SENSOR PROTEIN"/>
    <property type="match status" value="1"/>
</dbReference>
<evidence type="ECO:0000256" key="1">
    <source>
        <dbReference type="ARBA" id="ARBA00000085"/>
    </source>
</evidence>
<dbReference type="InterPro" id="IPR036890">
    <property type="entry name" value="HATPase_C_sf"/>
</dbReference>
<evidence type="ECO:0000256" key="6">
    <source>
        <dbReference type="ARBA" id="ARBA00022777"/>
    </source>
</evidence>
<comment type="caution">
    <text evidence="9">The sequence shown here is derived from an EMBL/GenBank/DDBJ whole genome shotgun (WGS) entry which is preliminary data.</text>
</comment>
<dbReference type="EC" id="2.7.13.3" evidence="2"/>
<evidence type="ECO:0000259" key="8">
    <source>
        <dbReference type="Pfam" id="PF02518"/>
    </source>
</evidence>
<keyword evidence="10" id="KW-1185">Reference proteome</keyword>
<comment type="catalytic activity">
    <reaction evidence="1">
        <text>ATP + protein L-histidine = ADP + protein N-phospho-L-histidine.</text>
        <dbReference type="EC" id="2.7.13.3"/>
    </reaction>
</comment>
<dbReference type="InterPro" id="IPR003594">
    <property type="entry name" value="HATPase_dom"/>
</dbReference>
<sequence>MPEATRTDERCVHAIYAREIAHRSANMIQQAIAAVHLSRRAGPGPLDVAMSQLTGAAELHRALGSPPAALVDIGYVLELACGAAVRAAGAMGNVQLHIAVDPVLADARVTRPLLMIAVELVSNSIRHAFEHGRGSITVGVRDKGDSMVLLVEDDGECHGWDRPGGQGRGIVDDLADALGGRVRRTVTPGGSARVSVEMPTIAAVAIARPAGNA</sequence>
<dbReference type="Proteomes" id="UP000623067">
    <property type="component" value="Unassembled WGS sequence"/>
</dbReference>
<evidence type="ECO:0000313" key="10">
    <source>
        <dbReference type="Proteomes" id="UP000623067"/>
    </source>
</evidence>
<gene>
    <name evidence="9" type="ORF">GCM10011380_31490</name>
</gene>
<name>A0A916WWK6_9SPHN</name>
<reference evidence="9" key="2">
    <citation type="submission" date="2020-09" db="EMBL/GenBank/DDBJ databases">
        <authorList>
            <person name="Sun Q."/>
            <person name="Zhou Y."/>
        </authorList>
    </citation>
    <scope>NUCLEOTIDE SEQUENCE</scope>
    <source>
        <strain evidence="9">CGMCC 1.15330</strain>
    </source>
</reference>
<dbReference type="GO" id="GO:0004673">
    <property type="term" value="F:protein histidine kinase activity"/>
    <property type="evidence" value="ECO:0007669"/>
    <property type="project" value="UniProtKB-EC"/>
</dbReference>
<keyword evidence="5" id="KW-0547">Nucleotide-binding</keyword>
<proteinExistence type="predicted"/>
<dbReference type="EMBL" id="BMIH01000004">
    <property type="protein sequence ID" value="GGB39678.1"/>
    <property type="molecule type" value="Genomic_DNA"/>
</dbReference>